<dbReference type="Pfam" id="PF00702">
    <property type="entry name" value="Hydrolase"/>
    <property type="match status" value="1"/>
</dbReference>
<dbReference type="PANTHER" id="PTHR43316:SF4">
    <property type="entry name" value="ACID DEHALOGENASE, PUTATIVE (AFU_ORTHOLOGUE AFUA_8G05870)-RELATED"/>
    <property type="match status" value="1"/>
</dbReference>
<dbReference type="PRINTS" id="PR00413">
    <property type="entry name" value="HADHALOGNASE"/>
</dbReference>
<reference evidence="2" key="1">
    <citation type="submission" date="2022-04" db="EMBL/GenBank/DDBJ databases">
        <title>Complete genome sequence of a cyanobacterium, Nostoc sp. SO-36, isolated in Antarctica.</title>
        <authorList>
            <person name="Kanesaki Y."/>
            <person name="Effendi D."/>
            <person name="Sakamoto T."/>
            <person name="Ohtani S."/>
            <person name="Awai K."/>
        </authorList>
    </citation>
    <scope>NUCLEOTIDE SEQUENCE</scope>
    <source>
        <strain evidence="2">SO-36</strain>
        <plasmid evidence="2">pANSO36A</plasmid>
    </source>
</reference>
<geneLocation type="plasmid" evidence="2 3">
    <name>pANSO36A</name>
</geneLocation>
<evidence type="ECO:0000313" key="3">
    <source>
        <dbReference type="Proteomes" id="UP001055453"/>
    </source>
</evidence>
<keyword evidence="3" id="KW-1185">Reference proteome</keyword>
<organism evidence="2 3">
    <name type="scientific">Nostoc cf. commune SO-36</name>
    <dbReference type="NCBI Taxonomy" id="449208"/>
    <lineage>
        <taxon>Bacteria</taxon>
        <taxon>Bacillati</taxon>
        <taxon>Cyanobacteriota</taxon>
        <taxon>Cyanophyceae</taxon>
        <taxon>Nostocales</taxon>
        <taxon>Nostocaceae</taxon>
        <taxon>Nostoc</taxon>
    </lineage>
</organism>
<dbReference type="SUPFAM" id="SSF56784">
    <property type="entry name" value="HAD-like"/>
    <property type="match status" value="1"/>
</dbReference>
<dbReference type="RefSeq" id="WP_251960678.1">
    <property type="nucleotide sequence ID" value="NZ_AP025733.1"/>
</dbReference>
<proteinExistence type="predicted"/>
<dbReference type="Gene3D" id="3.40.50.1000">
    <property type="entry name" value="HAD superfamily/HAD-like"/>
    <property type="match status" value="1"/>
</dbReference>
<dbReference type="InterPro" id="IPR023214">
    <property type="entry name" value="HAD_sf"/>
</dbReference>
<evidence type="ECO:0000313" key="2">
    <source>
        <dbReference type="EMBL" id="BDI20506.1"/>
    </source>
</evidence>
<dbReference type="Gene3D" id="1.10.150.240">
    <property type="entry name" value="Putative phosphatase, domain 2"/>
    <property type="match status" value="1"/>
</dbReference>
<dbReference type="SFLD" id="SFLDG01129">
    <property type="entry name" value="C1.5:_HAD__Beta-PGM__Phosphata"/>
    <property type="match status" value="1"/>
</dbReference>
<name>A0ABN6QBI2_NOSCO</name>
<evidence type="ECO:0000256" key="1">
    <source>
        <dbReference type="ARBA" id="ARBA00022801"/>
    </source>
</evidence>
<dbReference type="Proteomes" id="UP001055453">
    <property type="component" value="Plasmid pANSO36A"/>
</dbReference>
<keyword evidence="2" id="KW-0614">Plasmid</keyword>
<dbReference type="InterPro" id="IPR036412">
    <property type="entry name" value="HAD-like_sf"/>
</dbReference>
<dbReference type="SFLD" id="SFLDS00003">
    <property type="entry name" value="Haloacid_Dehalogenase"/>
    <property type="match status" value="1"/>
</dbReference>
<dbReference type="InterPro" id="IPR006439">
    <property type="entry name" value="HAD-SF_hydro_IA"/>
</dbReference>
<keyword evidence="1" id="KW-0378">Hydrolase</keyword>
<dbReference type="PANTHER" id="PTHR43316">
    <property type="entry name" value="HYDROLASE, HALOACID DELAHOGENASE-RELATED"/>
    <property type="match status" value="1"/>
</dbReference>
<accession>A0ABN6QBI2</accession>
<protein>
    <submittedName>
        <fullName evidence="2">Haloacid dehalogenase</fullName>
    </submittedName>
</protein>
<dbReference type="EMBL" id="AP025733">
    <property type="protein sequence ID" value="BDI20506.1"/>
    <property type="molecule type" value="Genomic_DNA"/>
</dbReference>
<dbReference type="InterPro" id="IPR023198">
    <property type="entry name" value="PGP-like_dom2"/>
</dbReference>
<gene>
    <name evidence="2" type="ORF">ANSO36C_63080</name>
</gene>
<sequence length="229" mass="24903">MSPKGTIAFDILGTCFSLDKPRQALIELGAPAYTLELWFAQTLRDAFALSHAVHYQPLKQILAAELPRSLAAIGLETTEQQRSQVLDTFSHLELQTGALIAFDKLQSDGWRLIALTNGSEESTRKLLQQSNALPFFDGILSCDAIEKTKPHPDVYALAKQESEGEVWLVAAHAWDVMGAVLAGLQTVFITSAEKAYLGVYPQSTIVAADLGDAANQILQQVPNSLLLPT</sequence>
<dbReference type="InterPro" id="IPR051540">
    <property type="entry name" value="S-2-haloacid_dehalogenase"/>
</dbReference>